<organism evidence="1 2">
    <name type="scientific">Pisolithus microcarpus 441</name>
    <dbReference type="NCBI Taxonomy" id="765257"/>
    <lineage>
        <taxon>Eukaryota</taxon>
        <taxon>Fungi</taxon>
        <taxon>Dikarya</taxon>
        <taxon>Basidiomycota</taxon>
        <taxon>Agaricomycotina</taxon>
        <taxon>Agaricomycetes</taxon>
        <taxon>Agaricomycetidae</taxon>
        <taxon>Boletales</taxon>
        <taxon>Sclerodermatineae</taxon>
        <taxon>Pisolithaceae</taxon>
        <taxon>Pisolithus</taxon>
    </lineage>
</organism>
<dbReference type="AlphaFoldDB" id="A0A0C9YK83"/>
<gene>
    <name evidence="1" type="ORF">PISMIDRAFT_117328</name>
</gene>
<proteinExistence type="predicted"/>
<sequence length="264" mass="29635">KKTYLLNWLSARPLWISQVDICPPLKFPSPQMWRDFLNTIDTDPLPLTKTVLTKLAVQDILGEAIINLAQGLAGAPQDITWQGMQGSITSVPISSLSDPPLSFMWSLLWEPYELNFHYELYTLDRALIPDCWTASDKEQLTCQSLLYGIFPGASGLVMWSESLPCHPHELGLCATDMPTSLLYFSNFCQLLSAWRGAPACLQSPIELKGWDDMEVYKDFFLWHAIFMSKLHLIFLDGNPPSPTYFNLSKSLSLPAVLSSAIAMS</sequence>
<dbReference type="HOGENOM" id="CLU_046162_0_0_1"/>
<accession>A0A0C9YK83</accession>
<dbReference type="EMBL" id="KN833947">
    <property type="protein sequence ID" value="KIK14264.1"/>
    <property type="molecule type" value="Genomic_DNA"/>
</dbReference>
<dbReference type="Proteomes" id="UP000054018">
    <property type="component" value="Unassembled WGS sequence"/>
</dbReference>
<reference evidence="2" key="2">
    <citation type="submission" date="2015-01" db="EMBL/GenBank/DDBJ databases">
        <title>Evolutionary Origins and Diversification of the Mycorrhizal Mutualists.</title>
        <authorList>
            <consortium name="DOE Joint Genome Institute"/>
            <consortium name="Mycorrhizal Genomics Consortium"/>
            <person name="Kohler A."/>
            <person name="Kuo A."/>
            <person name="Nagy L.G."/>
            <person name="Floudas D."/>
            <person name="Copeland A."/>
            <person name="Barry K.W."/>
            <person name="Cichocki N."/>
            <person name="Veneault-Fourrey C."/>
            <person name="LaButti K."/>
            <person name="Lindquist E.A."/>
            <person name="Lipzen A."/>
            <person name="Lundell T."/>
            <person name="Morin E."/>
            <person name="Murat C."/>
            <person name="Riley R."/>
            <person name="Ohm R."/>
            <person name="Sun H."/>
            <person name="Tunlid A."/>
            <person name="Henrissat B."/>
            <person name="Grigoriev I.V."/>
            <person name="Hibbett D.S."/>
            <person name="Martin F."/>
        </authorList>
    </citation>
    <scope>NUCLEOTIDE SEQUENCE [LARGE SCALE GENOMIC DNA]</scope>
    <source>
        <strain evidence="2">441</strain>
    </source>
</reference>
<protein>
    <submittedName>
        <fullName evidence="1">Uncharacterized protein</fullName>
    </submittedName>
</protein>
<name>A0A0C9YK83_9AGAM</name>
<feature type="non-terminal residue" evidence="1">
    <location>
        <position position="1"/>
    </location>
</feature>
<reference evidence="1 2" key="1">
    <citation type="submission" date="2014-04" db="EMBL/GenBank/DDBJ databases">
        <authorList>
            <consortium name="DOE Joint Genome Institute"/>
            <person name="Kuo A."/>
            <person name="Kohler A."/>
            <person name="Costa M.D."/>
            <person name="Nagy L.G."/>
            <person name="Floudas D."/>
            <person name="Copeland A."/>
            <person name="Barry K.W."/>
            <person name="Cichocki N."/>
            <person name="Veneault-Fourrey C."/>
            <person name="LaButti K."/>
            <person name="Lindquist E.A."/>
            <person name="Lipzen A."/>
            <person name="Lundell T."/>
            <person name="Morin E."/>
            <person name="Murat C."/>
            <person name="Sun H."/>
            <person name="Tunlid A."/>
            <person name="Henrissat B."/>
            <person name="Grigoriev I.V."/>
            <person name="Hibbett D.S."/>
            <person name="Martin F."/>
            <person name="Nordberg H.P."/>
            <person name="Cantor M.N."/>
            <person name="Hua S.X."/>
        </authorList>
    </citation>
    <scope>NUCLEOTIDE SEQUENCE [LARGE SCALE GENOMIC DNA]</scope>
    <source>
        <strain evidence="1 2">441</strain>
    </source>
</reference>
<dbReference type="OrthoDB" id="2634326at2759"/>
<evidence type="ECO:0000313" key="1">
    <source>
        <dbReference type="EMBL" id="KIK14264.1"/>
    </source>
</evidence>
<keyword evidence="2" id="KW-1185">Reference proteome</keyword>
<evidence type="ECO:0000313" key="2">
    <source>
        <dbReference type="Proteomes" id="UP000054018"/>
    </source>
</evidence>